<dbReference type="Proteomes" id="UP000622890">
    <property type="component" value="Unassembled WGS sequence"/>
</dbReference>
<dbReference type="PANTHER" id="PTHR44757:SF2">
    <property type="entry name" value="BIOFILM ARCHITECTURE MAINTENANCE PROTEIN MBAA"/>
    <property type="match status" value="1"/>
</dbReference>
<name>A0A934T1M9_9BURK</name>
<dbReference type="RefSeq" id="WP_200592859.1">
    <property type="nucleotide sequence ID" value="NZ_JAEPBG010000006.1"/>
</dbReference>
<dbReference type="NCBIfam" id="TIGR00254">
    <property type="entry name" value="GGDEF"/>
    <property type="match status" value="1"/>
</dbReference>
<dbReference type="InterPro" id="IPR052155">
    <property type="entry name" value="Biofilm_reg_signaling"/>
</dbReference>
<dbReference type="EMBL" id="JAEPBG010000006">
    <property type="protein sequence ID" value="MBK4735938.1"/>
    <property type="molecule type" value="Genomic_DNA"/>
</dbReference>
<dbReference type="AlphaFoldDB" id="A0A934T1M9"/>
<evidence type="ECO:0000259" key="1">
    <source>
        <dbReference type="PROSITE" id="PS50887"/>
    </source>
</evidence>
<dbReference type="Gene3D" id="3.30.70.270">
    <property type="match status" value="1"/>
</dbReference>
<dbReference type="InterPro" id="IPR000160">
    <property type="entry name" value="GGDEF_dom"/>
</dbReference>
<dbReference type="PROSITE" id="PS50887">
    <property type="entry name" value="GGDEF"/>
    <property type="match status" value="1"/>
</dbReference>
<proteinExistence type="predicted"/>
<gene>
    <name evidence="2" type="ORF">JJB74_15060</name>
</gene>
<keyword evidence="3" id="KW-1185">Reference proteome</keyword>
<dbReference type="CDD" id="cd01949">
    <property type="entry name" value="GGDEF"/>
    <property type="match status" value="1"/>
</dbReference>
<evidence type="ECO:0000313" key="3">
    <source>
        <dbReference type="Proteomes" id="UP000622890"/>
    </source>
</evidence>
<dbReference type="Pfam" id="PF00990">
    <property type="entry name" value="GGDEF"/>
    <property type="match status" value="1"/>
</dbReference>
<dbReference type="SMART" id="SM00267">
    <property type="entry name" value="GGDEF"/>
    <property type="match status" value="1"/>
</dbReference>
<protein>
    <submittedName>
        <fullName evidence="2">GGDEF domain-containing protein</fullName>
    </submittedName>
</protein>
<comment type="caution">
    <text evidence="2">The sequence shown here is derived from an EMBL/GenBank/DDBJ whole genome shotgun (WGS) entry which is preliminary data.</text>
</comment>
<dbReference type="SUPFAM" id="SSF55073">
    <property type="entry name" value="Nucleotide cyclase"/>
    <property type="match status" value="1"/>
</dbReference>
<accession>A0A934T1M9</accession>
<dbReference type="InterPro" id="IPR043128">
    <property type="entry name" value="Rev_trsase/Diguanyl_cyclase"/>
</dbReference>
<evidence type="ECO:0000313" key="2">
    <source>
        <dbReference type="EMBL" id="MBK4735938.1"/>
    </source>
</evidence>
<organism evidence="2 3">
    <name type="scientific">Noviherbaspirillum pedocola</name>
    <dbReference type="NCBI Taxonomy" id="2801341"/>
    <lineage>
        <taxon>Bacteria</taxon>
        <taxon>Pseudomonadati</taxon>
        <taxon>Pseudomonadota</taxon>
        <taxon>Betaproteobacteria</taxon>
        <taxon>Burkholderiales</taxon>
        <taxon>Oxalobacteraceae</taxon>
        <taxon>Noviherbaspirillum</taxon>
    </lineage>
</organism>
<sequence length="165" mass="16894">MSVDALTGLADAGALAQAVDAAVVHDRKGRTVSAVLRVNLDAFSTFNEWYGRPCGDAVLKEVALRLRSTVDATCTVARLAADDFAILMPNMAHPGAVPDLANALLAAVAAPIMIGDVEYSIFASAGIALCRLRGDAGGQALDRAGAAVEASKSRCGNTLSVAPLE</sequence>
<dbReference type="PANTHER" id="PTHR44757">
    <property type="entry name" value="DIGUANYLATE CYCLASE DGCP"/>
    <property type="match status" value="1"/>
</dbReference>
<feature type="domain" description="GGDEF" evidence="1">
    <location>
        <begin position="31"/>
        <end position="164"/>
    </location>
</feature>
<reference evidence="2" key="1">
    <citation type="submission" date="2021-01" db="EMBL/GenBank/DDBJ databases">
        <title>Genome sequence of strain Noviherbaspirillum sp. DKR-6.</title>
        <authorList>
            <person name="Chaudhary D.K."/>
        </authorList>
    </citation>
    <scope>NUCLEOTIDE SEQUENCE</scope>
    <source>
        <strain evidence="2">DKR-6</strain>
    </source>
</reference>
<dbReference type="InterPro" id="IPR029787">
    <property type="entry name" value="Nucleotide_cyclase"/>
</dbReference>